<accession>A0AA48QXS1</accession>
<dbReference type="KEGG" id="ccac:CcaHIS019_0603130"/>
<feature type="compositionally biased region" description="Polar residues" evidence="1">
    <location>
        <begin position="831"/>
        <end position="840"/>
    </location>
</feature>
<reference evidence="2" key="1">
    <citation type="journal article" date="2023" name="BMC Genomics">
        <title>Chromosome-level genome assemblies of Cutaneotrichosporon spp. (Trichosporonales, Basidiomycota) reveal imbalanced evolution between nucleotide sequences and chromosome synteny.</title>
        <authorList>
            <person name="Kobayashi Y."/>
            <person name="Kayamori A."/>
            <person name="Aoki K."/>
            <person name="Shiwa Y."/>
            <person name="Matsutani M."/>
            <person name="Fujita N."/>
            <person name="Sugita T."/>
            <person name="Iwasaki W."/>
            <person name="Tanaka N."/>
            <person name="Takashima M."/>
        </authorList>
    </citation>
    <scope>NUCLEOTIDE SEQUENCE</scope>
    <source>
        <strain evidence="2">HIS019</strain>
    </source>
</reference>
<feature type="region of interest" description="Disordered" evidence="1">
    <location>
        <begin position="473"/>
        <end position="530"/>
    </location>
</feature>
<feature type="compositionally biased region" description="Polar residues" evidence="1">
    <location>
        <begin position="118"/>
        <end position="128"/>
    </location>
</feature>
<protein>
    <submittedName>
        <fullName evidence="2">Uncharacterized protein</fullName>
    </submittedName>
</protein>
<feature type="region of interest" description="Disordered" evidence="1">
    <location>
        <begin position="610"/>
        <end position="761"/>
    </location>
</feature>
<evidence type="ECO:0000313" key="3">
    <source>
        <dbReference type="Proteomes" id="UP001233271"/>
    </source>
</evidence>
<name>A0AA48QXS1_9TREE</name>
<feature type="region of interest" description="Disordered" evidence="1">
    <location>
        <begin position="798"/>
        <end position="873"/>
    </location>
</feature>
<dbReference type="GeneID" id="85497724"/>
<keyword evidence="3" id="KW-1185">Reference proteome</keyword>
<feature type="region of interest" description="Disordered" evidence="1">
    <location>
        <begin position="1"/>
        <end position="25"/>
    </location>
</feature>
<gene>
    <name evidence="2" type="ORF">CcaverHIS019_0603130</name>
</gene>
<proteinExistence type="predicted"/>
<feature type="region of interest" description="Disordered" evidence="1">
    <location>
        <begin position="543"/>
        <end position="574"/>
    </location>
</feature>
<feature type="compositionally biased region" description="Polar residues" evidence="1">
    <location>
        <begin position="350"/>
        <end position="363"/>
    </location>
</feature>
<dbReference type="AlphaFoldDB" id="A0AA48QXS1"/>
<dbReference type="RefSeq" id="XP_060459119.1">
    <property type="nucleotide sequence ID" value="XM_060602757.1"/>
</dbReference>
<dbReference type="EMBL" id="AP028217">
    <property type="protein sequence ID" value="BEI93854.1"/>
    <property type="molecule type" value="Genomic_DNA"/>
</dbReference>
<feature type="compositionally biased region" description="Basic and acidic residues" evidence="1">
    <location>
        <begin position="174"/>
        <end position="184"/>
    </location>
</feature>
<organism evidence="2 3">
    <name type="scientific">Cutaneotrichosporon cavernicola</name>
    <dbReference type="NCBI Taxonomy" id="279322"/>
    <lineage>
        <taxon>Eukaryota</taxon>
        <taxon>Fungi</taxon>
        <taxon>Dikarya</taxon>
        <taxon>Basidiomycota</taxon>
        <taxon>Agaricomycotina</taxon>
        <taxon>Tremellomycetes</taxon>
        <taxon>Trichosporonales</taxon>
        <taxon>Trichosporonaceae</taxon>
        <taxon>Cutaneotrichosporon</taxon>
    </lineage>
</organism>
<feature type="compositionally biased region" description="Polar residues" evidence="1">
    <location>
        <begin position="264"/>
        <end position="275"/>
    </location>
</feature>
<feature type="region of interest" description="Disordered" evidence="1">
    <location>
        <begin position="405"/>
        <end position="427"/>
    </location>
</feature>
<dbReference type="Proteomes" id="UP001233271">
    <property type="component" value="Chromosome 6"/>
</dbReference>
<feature type="region of interest" description="Disordered" evidence="1">
    <location>
        <begin position="347"/>
        <end position="374"/>
    </location>
</feature>
<evidence type="ECO:0000313" key="2">
    <source>
        <dbReference type="EMBL" id="BEI93854.1"/>
    </source>
</evidence>
<feature type="region of interest" description="Disordered" evidence="1">
    <location>
        <begin position="76"/>
        <end position="321"/>
    </location>
</feature>
<sequence length="889" mass="97405">MSRDEGNDPWNAGIIRTPSPTSSNADEFVTVNGFVQLSRDNDLANELDLSRREDHAIVKETPFTLANLRVQQQAQKVRTSAREKGRVGGSIRTADGSDESPFIVDDPRTSAPKKRRTMNTGWTDSSGTALDAGPIRKKGKRVQGEQSEVKSKPKKEVRKDVPARKAPPKRKKCKNSDDKVEFHRLPTITSHSDFPILAGLERQRSLPKKKPAKKDSPLTTSIDAPARGSAGSFKPPQTKLDFDALIGGYRHKTKAKAPPPSRTPSPAETESTNPDLSAALYKEFGMLKNRGPSKPVTKSKLTSTAGLSRPTPGPFKTSARPADLPVSMLKFGPPLAAATRPPAIIDITSPDPTVNTSPRNKSLSSDRGHVRSPKPNRIIQPIAVRHNPVELLETLAAEHDFSGAKSKKASLLPERSAPHGNTYQPPQRDVETAFPMHHGLYDRPGLDGRPEHDVIDLGTDVVFMYKQRPIWQQDDQTGEYGGYANDRQPGPSDRNPDLAGQDGPQQDGYSGHEFADQDWQQPTDRGVDGLWGQERRQDYDVEVNHGPSSLAGGHNHVQRLPGDRYDPQSRGECGSVARAPTRLARVPSPNDLFTRKGTIHGMSMRAPTRIAPKKYSPPQQYSTHHHHRTITSDAYRTPFRAPVGRTDRSSDYSPRSLANAKGPITPTHAYTQAKRRESKPLAGSWHKVLGSPSPPPAHEEWSTLPTKRQRVTIHPNLSRGKSSKFRLPINLLSGRKLPSQKPDPLAQSPPSNNEPSLYTGGVTITKWTPSALSQQPAAESSSTTQRGYVPSNMRVLECMGEPSPEQNGLYPDSTPHRSRPAPYFDPPHSRGGSSSYQPRSGVNPYATPRSLGPGPSIGPADHHDDDDDDWADSWRLSVHVRGGVGPKNG</sequence>
<evidence type="ECO:0000256" key="1">
    <source>
        <dbReference type="SAM" id="MobiDB-lite"/>
    </source>
</evidence>